<accession>A0A9E2P236</accession>
<evidence type="ECO:0000256" key="1">
    <source>
        <dbReference type="ARBA" id="ARBA00000632"/>
    </source>
</evidence>
<dbReference type="GO" id="GO:0016998">
    <property type="term" value="P:cell wall macromolecule catabolic process"/>
    <property type="evidence" value="ECO:0007669"/>
    <property type="project" value="InterPro"/>
</dbReference>
<keyword evidence="3 7" id="KW-0081">Bacteriolytic enzyme</keyword>
<dbReference type="GO" id="GO:0003796">
    <property type="term" value="F:lysozyme activity"/>
    <property type="evidence" value="ECO:0007669"/>
    <property type="project" value="UniProtKB-EC"/>
</dbReference>
<name>A0A9E2P236_9BACT</name>
<dbReference type="Gene3D" id="1.10.530.40">
    <property type="match status" value="1"/>
</dbReference>
<comment type="catalytic activity">
    <reaction evidence="1 7">
        <text>Hydrolysis of (1-&gt;4)-beta-linkages between N-acetylmuramic acid and N-acetyl-D-glucosamine residues in a peptidoglycan and between N-acetyl-D-glucosamine residues in chitodextrins.</text>
        <dbReference type="EC" id="3.2.1.17"/>
    </reaction>
</comment>
<evidence type="ECO:0000313" key="8">
    <source>
        <dbReference type="EMBL" id="MBU3854539.1"/>
    </source>
</evidence>
<gene>
    <name evidence="8" type="ORF">H9789_12135</name>
</gene>
<dbReference type="InterPro" id="IPR002196">
    <property type="entry name" value="Glyco_hydro_24"/>
</dbReference>
<organism evidence="8 9">
    <name type="scientific">Candidatus Paraprevotella stercoravium</name>
    <dbReference type="NCBI Taxonomy" id="2838725"/>
    <lineage>
        <taxon>Bacteria</taxon>
        <taxon>Pseudomonadati</taxon>
        <taxon>Bacteroidota</taxon>
        <taxon>Bacteroidia</taxon>
        <taxon>Bacteroidales</taxon>
        <taxon>Prevotellaceae</taxon>
        <taxon>Paraprevotella</taxon>
    </lineage>
</organism>
<evidence type="ECO:0000256" key="7">
    <source>
        <dbReference type="RuleBase" id="RU003788"/>
    </source>
</evidence>
<evidence type="ECO:0000256" key="5">
    <source>
        <dbReference type="ARBA" id="ARBA00023200"/>
    </source>
</evidence>
<dbReference type="PANTHER" id="PTHR38107">
    <property type="match status" value="1"/>
</dbReference>
<dbReference type="GO" id="GO:0042742">
    <property type="term" value="P:defense response to bacterium"/>
    <property type="evidence" value="ECO:0007669"/>
    <property type="project" value="UniProtKB-KW"/>
</dbReference>
<comment type="caution">
    <text evidence="8">The sequence shown here is derived from an EMBL/GenBank/DDBJ whole genome shotgun (WGS) entry which is preliminary data.</text>
</comment>
<proteinExistence type="inferred from homology"/>
<dbReference type="GO" id="GO:0009253">
    <property type="term" value="P:peptidoglycan catabolic process"/>
    <property type="evidence" value="ECO:0007669"/>
    <property type="project" value="InterPro"/>
</dbReference>
<dbReference type="AlphaFoldDB" id="A0A9E2P236"/>
<dbReference type="InterPro" id="IPR023346">
    <property type="entry name" value="Lysozyme-like_dom_sf"/>
</dbReference>
<comment type="similarity">
    <text evidence="7">Belongs to the glycosyl hydrolase 24 family.</text>
</comment>
<evidence type="ECO:0000256" key="3">
    <source>
        <dbReference type="ARBA" id="ARBA00022638"/>
    </source>
</evidence>
<dbReference type="InterPro" id="IPR034690">
    <property type="entry name" value="Endolysin_T4_type"/>
</dbReference>
<evidence type="ECO:0000256" key="6">
    <source>
        <dbReference type="ARBA" id="ARBA00023295"/>
    </source>
</evidence>
<keyword evidence="4 7" id="KW-0378">Hydrolase</keyword>
<dbReference type="InterPro" id="IPR033907">
    <property type="entry name" value="Endolysin_autolysin"/>
</dbReference>
<keyword evidence="2 7" id="KW-0929">Antimicrobial</keyword>
<dbReference type="Proteomes" id="UP000823865">
    <property type="component" value="Unassembled WGS sequence"/>
</dbReference>
<keyword evidence="5" id="KW-1035">Host cytoplasm</keyword>
<dbReference type="EMBL" id="JAHLFU010000248">
    <property type="protein sequence ID" value="MBU3854539.1"/>
    <property type="molecule type" value="Genomic_DNA"/>
</dbReference>
<dbReference type="EC" id="3.2.1.17" evidence="7"/>
<dbReference type="PANTHER" id="PTHR38107:SF3">
    <property type="entry name" value="LYSOZYME RRRD-RELATED"/>
    <property type="match status" value="1"/>
</dbReference>
<dbReference type="CDD" id="cd00737">
    <property type="entry name" value="lyz_endolysin_autolysin"/>
    <property type="match status" value="1"/>
</dbReference>
<keyword evidence="6 7" id="KW-0326">Glycosidase</keyword>
<evidence type="ECO:0000313" key="9">
    <source>
        <dbReference type="Proteomes" id="UP000823865"/>
    </source>
</evidence>
<dbReference type="InterPro" id="IPR051018">
    <property type="entry name" value="Bacteriophage_GH24"/>
</dbReference>
<evidence type="ECO:0000256" key="4">
    <source>
        <dbReference type="ARBA" id="ARBA00022801"/>
    </source>
</evidence>
<dbReference type="Pfam" id="PF00959">
    <property type="entry name" value="Phage_lysozyme"/>
    <property type="match status" value="1"/>
</dbReference>
<sequence length="143" mass="16511">MKASYILISKIKEFEGFRSQAYKCPAGVWTIGYGHTADVKPGDKISEAEAERLLRKDLIHYEAFVESLNVSQKQEKFDALVDFAYNLGCAALEGSTLLKQIRACRPDKEIRIEFMRWVYSGKKKLPGLVIRRKWEADRYFNLV</sequence>
<dbReference type="HAMAP" id="MF_04110">
    <property type="entry name" value="ENDOLYSIN_T4"/>
    <property type="match status" value="1"/>
</dbReference>
<dbReference type="SUPFAM" id="SSF53955">
    <property type="entry name" value="Lysozyme-like"/>
    <property type="match status" value="1"/>
</dbReference>
<reference evidence="8" key="1">
    <citation type="journal article" date="2021" name="PeerJ">
        <title>Extensive microbial diversity within the chicken gut microbiome revealed by metagenomics and culture.</title>
        <authorList>
            <person name="Gilroy R."/>
            <person name="Ravi A."/>
            <person name="Getino M."/>
            <person name="Pursley I."/>
            <person name="Horton D.L."/>
            <person name="Alikhan N.F."/>
            <person name="Baker D."/>
            <person name="Gharbi K."/>
            <person name="Hall N."/>
            <person name="Watson M."/>
            <person name="Adriaenssens E.M."/>
            <person name="Foster-Nyarko E."/>
            <person name="Jarju S."/>
            <person name="Secka A."/>
            <person name="Antonio M."/>
            <person name="Oren A."/>
            <person name="Chaudhuri R.R."/>
            <person name="La Ragione R."/>
            <person name="Hildebrand F."/>
            <person name="Pallen M.J."/>
        </authorList>
    </citation>
    <scope>NUCLEOTIDE SEQUENCE</scope>
    <source>
        <strain evidence="8">G3-2149</strain>
    </source>
</reference>
<protein>
    <recommendedName>
        <fullName evidence="7">Lysozyme</fullName>
        <ecNumber evidence="7">3.2.1.17</ecNumber>
    </recommendedName>
</protein>
<reference evidence="8" key="2">
    <citation type="submission" date="2021-04" db="EMBL/GenBank/DDBJ databases">
        <authorList>
            <person name="Gilroy R."/>
        </authorList>
    </citation>
    <scope>NUCLEOTIDE SEQUENCE</scope>
    <source>
        <strain evidence="8">G3-2149</strain>
    </source>
</reference>
<dbReference type="GO" id="GO:0031640">
    <property type="term" value="P:killing of cells of another organism"/>
    <property type="evidence" value="ECO:0007669"/>
    <property type="project" value="UniProtKB-KW"/>
</dbReference>
<evidence type="ECO:0000256" key="2">
    <source>
        <dbReference type="ARBA" id="ARBA00022529"/>
    </source>
</evidence>
<dbReference type="InterPro" id="IPR023347">
    <property type="entry name" value="Lysozyme_dom_sf"/>
</dbReference>